<protein>
    <recommendedName>
        <fullName evidence="14">Siroheme synthase</fullName>
    </recommendedName>
    <domain>
        <recommendedName>
            <fullName evidence="14">Uroporphyrinogen-III C-methyltransferase</fullName>
            <shortName evidence="14">Urogen III methylase</shortName>
            <ecNumber evidence="14">2.1.1.107</ecNumber>
        </recommendedName>
        <alternativeName>
            <fullName evidence="14">SUMT</fullName>
        </alternativeName>
        <alternativeName>
            <fullName evidence="14">Uroporphyrinogen III methylase</fullName>
            <shortName evidence="14">UROM</shortName>
        </alternativeName>
    </domain>
    <domain>
        <recommendedName>
            <fullName evidence="14">Precorrin-2 dehydrogenase</fullName>
            <ecNumber evidence="14">1.3.1.76</ecNumber>
        </recommendedName>
    </domain>
    <domain>
        <recommendedName>
            <fullName evidence="14">Sirohydrochlorin ferrochelatase</fullName>
            <ecNumber evidence="14">4.99.1.4</ecNumber>
        </recommendedName>
    </domain>
</protein>
<feature type="binding site" evidence="14">
    <location>
        <begin position="22"/>
        <end position="23"/>
    </location>
    <ligand>
        <name>NAD(+)</name>
        <dbReference type="ChEBI" id="CHEBI:57540"/>
    </ligand>
</feature>
<evidence type="ECO:0000256" key="2">
    <source>
        <dbReference type="ARBA" id="ARBA00005879"/>
    </source>
</evidence>
<dbReference type="Gene3D" id="3.40.50.720">
    <property type="entry name" value="NAD(P)-binding Rossmann-like Domain"/>
    <property type="match status" value="1"/>
</dbReference>
<feature type="binding site" evidence="14">
    <location>
        <position position="225"/>
    </location>
    <ligand>
        <name>S-adenosyl-L-methionine</name>
        <dbReference type="ChEBI" id="CHEBI:59789"/>
    </ligand>
</feature>
<dbReference type="GO" id="GO:0043115">
    <property type="term" value="F:precorrin-2 dehydrogenase activity"/>
    <property type="evidence" value="ECO:0007669"/>
    <property type="project" value="UniProtKB-EC"/>
</dbReference>
<dbReference type="InterPro" id="IPR037115">
    <property type="entry name" value="Sirohaem_synt_dimer_dom_sf"/>
</dbReference>
<comment type="pathway">
    <text evidence="1 14">Porphyrin-containing compound metabolism; siroheme biosynthesis; sirohydrochlorin from precorrin-2: step 1/1.</text>
</comment>
<gene>
    <name evidence="14 18" type="primary">cysG</name>
    <name evidence="18" type="ORF">ACFOX3_05360</name>
</gene>
<evidence type="ECO:0000256" key="12">
    <source>
        <dbReference type="ARBA" id="ARBA00025705"/>
    </source>
</evidence>
<comment type="pathway">
    <text evidence="14">Porphyrin-containing compound metabolism; siroheme biosynthesis; siroheme from sirohydrochlorin: step 1/1.</text>
</comment>
<dbReference type="RefSeq" id="WP_290263636.1">
    <property type="nucleotide sequence ID" value="NZ_JAUFQG010000006.1"/>
</dbReference>
<dbReference type="GO" id="GO:0032259">
    <property type="term" value="P:methylation"/>
    <property type="evidence" value="ECO:0007669"/>
    <property type="project" value="UniProtKB-KW"/>
</dbReference>
<dbReference type="InterPro" id="IPR006367">
    <property type="entry name" value="Sirohaem_synthase_N"/>
</dbReference>
<dbReference type="NCBIfam" id="TIGR01470">
    <property type="entry name" value="cysG_Nterm"/>
    <property type="match status" value="1"/>
</dbReference>
<evidence type="ECO:0000256" key="10">
    <source>
        <dbReference type="ARBA" id="ARBA00023244"/>
    </source>
</evidence>
<dbReference type="EC" id="4.99.1.4" evidence="14"/>
<dbReference type="PANTHER" id="PTHR45790">
    <property type="entry name" value="SIROHEME SYNTHASE-RELATED"/>
    <property type="match status" value="1"/>
</dbReference>
<keyword evidence="9 14" id="KW-0456">Lyase</keyword>
<feature type="binding site" evidence="14">
    <location>
        <position position="383"/>
    </location>
    <ligand>
        <name>S-adenosyl-L-methionine</name>
        <dbReference type="ChEBI" id="CHEBI:59789"/>
    </ligand>
</feature>
<dbReference type="InterPro" id="IPR014777">
    <property type="entry name" value="4pyrrole_Mease_sub1"/>
</dbReference>
<feature type="region of interest" description="Uroporphyrinogen-III C-methyltransferase" evidence="14">
    <location>
        <begin position="216"/>
        <end position="461"/>
    </location>
</feature>
<feature type="active site" description="Proton acceptor" evidence="14">
    <location>
        <position position="248"/>
    </location>
</feature>
<comment type="catalytic activity">
    <reaction evidence="14">
        <text>uroporphyrinogen III + 2 S-adenosyl-L-methionine = precorrin-2 + 2 S-adenosyl-L-homocysteine + H(+)</text>
        <dbReference type="Rhea" id="RHEA:32459"/>
        <dbReference type="ChEBI" id="CHEBI:15378"/>
        <dbReference type="ChEBI" id="CHEBI:57308"/>
        <dbReference type="ChEBI" id="CHEBI:57856"/>
        <dbReference type="ChEBI" id="CHEBI:58827"/>
        <dbReference type="ChEBI" id="CHEBI:59789"/>
        <dbReference type="EC" id="2.1.1.107"/>
    </reaction>
</comment>
<evidence type="ECO:0000256" key="4">
    <source>
        <dbReference type="ARBA" id="ARBA00022603"/>
    </source>
</evidence>
<comment type="pathway">
    <text evidence="14">Cofactor biosynthesis; adenosylcobalamin biosynthesis; sirohydrochlorin from precorrin-2: step 1/1.</text>
</comment>
<evidence type="ECO:0000256" key="3">
    <source>
        <dbReference type="ARBA" id="ARBA00022573"/>
    </source>
</evidence>
<comment type="catalytic activity">
    <reaction evidence="14">
        <text>siroheme + 2 H(+) = sirohydrochlorin + Fe(2+)</text>
        <dbReference type="Rhea" id="RHEA:24360"/>
        <dbReference type="ChEBI" id="CHEBI:15378"/>
        <dbReference type="ChEBI" id="CHEBI:29033"/>
        <dbReference type="ChEBI" id="CHEBI:58351"/>
        <dbReference type="ChEBI" id="CHEBI:60052"/>
        <dbReference type="EC" id="4.99.1.4"/>
    </reaction>
</comment>
<feature type="binding site" evidence="14">
    <location>
        <position position="412"/>
    </location>
    <ligand>
        <name>S-adenosyl-L-methionine</name>
        <dbReference type="ChEBI" id="CHEBI:59789"/>
    </ligand>
</feature>
<dbReference type="InterPro" id="IPR050161">
    <property type="entry name" value="Siro_Cobalamin_biosynth"/>
</dbReference>
<comment type="pathway">
    <text evidence="12 14">Porphyrin-containing compound metabolism; siroheme biosynthesis; precorrin-2 from uroporphyrinogen III: step 1/1.</text>
</comment>
<dbReference type="PROSITE" id="PS00839">
    <property type="entry name" value="SUMT_1"/>
    <property type="match status" value="1"/>
</dbReference>
<dbReference type="Pfam" id="PF00590">
    <property type="entry name" value="TP_methylase"/>
    <property type="match status" value="1"/>
</dbReference>
<keyword evidence="11 14" id="KW-0511">Multifunctional enzyme</keyword>
<feature type="binding site" evidence="14">
    <location>
        <begin position="43"/>
        <end position="44"/>
    </location>
    <ligand>
        <name>NAD(+)</name>
        <dbReference type="ChEBI" id="CHEBI:57540"/>
    </ligand>
</feature>
<feature type="modified residue" description="Phosphoserine" evidence="14">
    <location>
        <position position="128"/>
    </location>
</feature>
<feature type="active site" description="Proton donor" evidence="14">
    <location>
        <position position="270"/>
    </location>
</feature>
<dbReference type="InterPro" id="IPR012409">
    <property type="entry name" value="Sirohaem_synth"/>
</dbReference>
<dbReference type="Pfam" id="PF13241">
    <property type="entry name" value="NAD_binding_7"/>
    <property type="match status" value="1"/>
</dbReference>
<comment type="similarity">
    <text evidence="14">In the N-terminal section; belongs to the precorrin-2 dehydrogenase / sirohydrochlorin ferrochelatase family.</text>
</comment>
<keyword evidence="14" id="KW-0597">Phosphoprotein</keyword>
<organism evidence="18 19">
    <name type="scientific">Simiduia curdlanivorans</name>
    <dbReference type="NCBI Taxonomy" id="1492769"/>
    <lineage>
        <taxon>Bacteria</taxon>
        <taxon>Pseudomonadati</taxon>
        <taxon>Pseudomonadota</taxon>
        <taxon>Gammaproteobacteria</taxon>
        <taxon>Cellvibrionales</taxon>
        <taxon>Cellvibrionaceae</taxon>
        <taxon>Simiduia</taxon>
    </lineage>
</organism>
<dbReference type="SUPFAM" id="SSF51735">
    <property type="entry name" value="NAD(P)-binding Rossmann-fold domains"/>
    <property type="match status" value="1"/>
</dbReference>
<evidence type="ECO:0000256" key="9">
    <source>
        <dbReference type="ARBA" id="ARBA00023239"/>
    </source>
</evidence>
<dbReference type="Gene3D" id="1.10.8.210">
    <property type="entry name" value="Sirohaem synthase, dimerisation domain"/>
    <property type="match status" value="1"/>
</dbReference>
<feature type="domain" description="Sirohaem synthase dimerisation" evidence="17">
    <location>
        <begin position="151"/>
        <end position="205"/>
    </location>
</feature>
<dbReference type="HAMAP" id="MF_01646">
    <property type="entry name" value="Siroheme_synth"/>
    <property type="match status" value="1"/>
</dbReference>
<dbReference type="EC" id="2.1.1.107" evidence="14"/>
<evidence type="ECO:0000256" key="14">
    <source>
        <dbReference type="HAMAP-Rule" id="MF_01646"/>
    </source>
</evidence>
<name>A0ABV8V2T3_9GAMM</name>
<proteinExistence type="inferred from homology"/>
<dbReference type="NCBIfam" id="TIGR01469">
    <property type="entry name" value="cobA_cysG_Cterm"/>
    <property type="match status" value="1"/>
</dbReference>
<keyword evidence="19" id="KW-1185">Reference proteome</keyword>
<feature type="domain" description="Tetrapyrrole methylase" evidence="16">
    <location>
        <begin position="218"/>
        <end position="427"/>
    </location>
</feature>
<evidence type="ECO:0000256" key="7">
    <source>
        <dbReference type="ARBA" id="ARBA00023002"/>
    </source>
</evidence>
<keyword evidence="7 14" id="KW-0560">Oxidoreductase</keyword>
<keyword evidence="5 14" id="KW-0808">Transferase</keyword>
<comment type="similarity">
    <text evidence="14">In the C-terminal section; belongs to the precorrin methyltransferase family.</text>
</comment>
<feature type="binding site" evidence="14">
    <location>
        <position position="306"/>
    </location>
    <ligand>
        <name>S-adenosyl-L-methionine</name>
        <dbReference type="ChEBI" id="CHEBI:59789"/>
    </ligand>
</feature>
<dbReference type="InterPro" id="IPR003043">
    <property type="entry name" value="Uropor_MeTrfase_CS"/>
</dbReference>
<comment type="pathway">
    <text evidence="14">Cofactor biosynthesis; adenosylcobalamin biosynthesis; precorrin-2 from uroporphyrinogen III: step 1/1.</text>
</comment>
<comment type="caution">
    <text evidence="18">The sequence shown here is derived from an EMBL/GenBank/DDBJ whole genome shotgun (WGS) entry which is preliminary data.</text>
</comment>
<evidence type="ECO:0000259" key="16">
    <source>
        <dbReference type="Pfam" id="PF00590"/>
    </source>
</evidence>
<keyword evidence="4 14" id="KW-0489">Methyltransferase</keyword>
<reference evidence="19" key="1">
    <citation type="journal article" date="2019" name="Int. J. Syst. Evol. Microbiol.">
        <title>The Global Catalogue of Microorganisms (GCM) 10K type strain sequencing project: providing services to taxonomists for standard genome sequencing and annotation.</title>
        <authorList>
            <consortium name="The Broad Institute Genomics Platform"/>
            <consortium name="The Broad Institute Genome Sequencing Center for Infectious Disease"/>
            <person name="Wu L."/>
            <person name="Ma J."/>
        </authorList>
    </citation>
    <scope>NUCLEOTIDE SEQUENCE [LARGE SCALE GENOMIC DNA]</scope>
    <source>
        <strain evidence="19">CECT 8570</strain>
    </source>
</reference>
<keyword evidence="3 14" id="KW-0169">Cobalamin biosynthesis</keyword>
<dbReference type="PIRSF" id="PIRSF036426">
    <property type="entry name" value="Sirohaem_synth"/>
    <property type="match status" value="1"/>
</dbReference>
<evidence type="ECO:0000256" key="1">
    <source>
        <dbReference type="ARBA" id="ARBA00005010"/>
    </source>
</evidence>
<dbReference type="Gene3D" id="3.40.1010.10">
    <property type="entry name" value="Cobalt-precorrin-4 Transmethylase, Domain 1"/>
    <property type="match status" value="1"/>
</dbReference>
<dbReference type="CDD" id="cd11642">
    <property type="entry name" value="SUMT"/>
    <property type="match status" value="1"/>
</dbReference>
<dbReference type="PANTHER" id="PTHR45790:SF1">
    <property type="entry name" value="SIROHEME SYNTHASE"/>
    <property type="match status" value="1"/>
</dbReference>
<evidence type="ECO:0000313" key="18">
    <source>
        <dbReference type="EMBL" id="MFC4361721.1"/>
    </source>
</evidence>
<dbReference type="GO" id="GO:0051266">
    <property type="term" value="F:sirohydrochlorin ferrochelatase activity"/>
    <property type="evidence" value="ECO:0007669"/>
    <property type="project" value="UniProtKB-EC"/>
</dbReference>
<feature type="binding site" evidence="14">
    <location>
        <begin position="301"/>
        <end position="303"/>
    </location>
    <ligand>
        <name>S-adenosyl-L-methionine</name>
        <dbReference type="ChEBI" id="CHEBI:59789"/>
    </ligand>
</feature>
<keyword evidence="10 14" id="KW-0627">Porphyrin biosynthesis</keyword>
<dbReference type="SUPFAM" id="SSF53790">
    <property type="entry name" value="Tetrapyrrole methylase"/>
    <property type="match status" value="1"/>
</dbReference>
<dbReference type="InterPro" id="IPR035996">
    <property type="entry name" value="4pyrrol_Methylase_sf"/>
</dbReference>
<comment type="similarity">
    <text evidence="2 15">Belongs to the precorrin methyltransferase family.</text>
</comment>
<evidence type="ECO:0000256" key="8">
    <source>
        <dbReference type="ARBA" id="ARBA00023027"/>
    </source>
</evidence>
<evidence type="ECO:0000313" key="19">
    <source>
        <dbReference type="Proteomes" id="UP001595840"/>
    </source>
</evidence>
<evidence type="ECO:0000259" key="17">
    <source>
        <dbReference type="Pfam" id="PF10414"/>
    </source>
</evidence>
<evidence type="ECO:0000256" key="13">
    <source>
        <dbReference type="ARBA" id="ARBA00047561"/>
    </source>
</evidence>
<evidence type="ECO:0000256" key="5">
    <source>
        <dbReference type="ARBA" id="ARBA00022679"/>
    </source>
</evidence>
<dbReference type="EC" id="1.3.1.76" evidence="14"/>
<evidence type="ECO:0000256" key="15">
    <source>
        <dbReference type="RuleBase" id="RU003960"/>
    </source>
</evidence>
<accession>A0ABV8V2T3</accession>
<dbReference type="InterPro" id="IPR000878">
    <property type="entry name" value="4pyrrol_Mease"/>
</dbReference>
<keyword evidence="6 14" id="KW-0949">S-adenosyl-L-methionine</keyword>
<dbReference type="SUPFAM" id="SSF75615">
    <property type="entry name" value="Siroheme synthase middle domains-like"/>
    <property type="match status" value="1"/>
</dbReference>
<comment type="function">
    <text evidence="14">Multifunctional enzyme that catalyzes the SAM-dependent methylations of uroporphyrinogen III at position C-2 and C-7 to form precorrin-2 via precorrin-1. Then it catalyzes the NAD-dependent ring dehydrogenation of precorrin-2 to yield sirohydrochlorin. Finally, it catalyzes the ferrochelation of sirohydrochlorin to yield siroheme.</text>
</comment>
<dbReference type="InterPro" id="IPR006366">
    <property type="entry name" value="CobA/CysG_C"/>
</dbReference>
<dbReference type="EMBL" id="JBHSCX010000004">
    <property type="protein sequence ID" value="MFC4361721.1"/>
    <property type="molecule type" value="Genomic_DNA"/>
</dbReference>
<dbReference type="InterPro" id="IPR036291">
    <property type="entry name" value="NAD(P)-bd_dom_sf"/>
</dbReference>
<sequence>MDYFPFFFDLRQQPVLVVGGGQIALRKVRLLVQAGAIVRLISPECLAELEQLVSTNRGIWQKKAFAPADLEACCLVVCATDNAAVNKQVSALCKARYLPVNVVDNPDLCSIITPAIIDRSPILVAISSAGAAPVLARKLKQQLETLLPEQYGKFATFCGNLRDKVKRALPENQRRYFWEKLIAGPVENLVYQEKEDAAHEWVTTNLNVAQQSPALGEVYLVGAGPGAPDLLTLRALQLMQQADVVLYDRLVSDPIMERVRRDADRVYVGKRRAEHAVEQADINQMLVDLAKEGKRVLRLKGGDPFIFGRGGEEIELLTANNIPFEVVPGITAASGCAAYAGIPLTHRDHAQSVRFITGHLKADATNIRWPELVADDQTLVFYMSLQGLPAICEALIKHGKAASTPAALIEKGTTPDQKTYTGTLESLPQIARQESIQAPTLLIIGGVVALQPELQWYKRHN</sequence>
<dbReference type="InterPro" id="IPR019478">
    <property type="entry name" value="Sirohaem_synthase_dimer_dom"/>
</dbReference>
<dbReference type="NCBIfam" id="NF004790">
    <property type="entry name" value="PRK06136.1"/>
    <property type="match status" value="1"/>
</dbReference>
<keyword evidence="8 14" id="KW-0520">NAD</keyword>
<evidence type="ECO:0000256" key="6">
    <source>
        <dbReference type="ARBA" id="ARBA00022691"/>
    </source>
</evidence>
<evidence type="ECO:0000256" key="11">
    <source>
        <dbReference type="ARBA" id="ARBA00023268"/>
    </source>
</evidence>
<dbReference type="Proteomes" id="UP001595840">
    <property type="component" value="Unassembled WGS sequence"/>
</dbReference>
<feature type="region of interest" description="Precorrin-2 dehydrogenase / sirohydrochlorin ferrochelatase" evidence="14">
    <location>
        <begin position="1"/>
        <end position="202"/>
    </location>
</feature>
<dbReference type="PROSITE" id="PS00840">
    <property type="entry name" value="SUMT_2"/>
    <property type="match status" value="1"/>
</dbReference>
<dbReference type="Gene3D" id="3.30.950.10">
    <property type="entry name" value="Methyltransferase, Cobalt-precorrin-4 Transmethylase, Domain 2"/>
    <property type="match status" value="1"/>
</dbReference>
<dbReference type="Pfam" id="PF10414">
    <property type="entry name" value="CysG_dimeriser"/>
    <property type="match status" value="1"/>
</dbReference>
<comment type="catalytic activity">
    <reaction evidence="13 14">
        <text>precorrin-2 + NAD(+) = sirohydrochlorin + NADH + 2 H(+)</text>
        <dbReference type="Rhea" id="RHEA:15613"/>
        <dbReference type="ChEBI" id="CHEBI:15378"/>
        <dbReference type="ChEBI" id="CHEBI:57540"/>
        <dbReference type="ChEBI" id="CHEBI:57945"/>
        <dbReference type="ChEBI" id="CHEBI:58351"/>
        <dbReference type="ChEBI" id="CHEBI:58827"/>
        <dbReference type="EC" id="1.3.1.76"/>
    </reaction>
</comment>
<dbReference type="GO" id="GO:0004851">
    <property type="term" value="F:uroporphyrin-III C-methyltransferase activity"/>
    <property type="evidence" value="ECO:0007669"/>
    <property type="project" value="UniProtKB-EC"/>
</dbReference>
<feature type="binding site" evidence="14">
    <location>
        <begin position="331"/>
        <end position="332"/>
    </location>
    <ligand>
        <name>S-adenosyl-L-methionine</name>
        <dbReference type="ChEBI" id="CHEBI:59789"/>
    </ligand>
</feature>
<dbReference type="NCBIfam" id="NF007922">
    <property type="entry name" value="PRK10637.1"/>
    <property type="match status" value="1"/>
</dbReference>
<dbReference type="InterPro" id="IPR014776">
    <property type="entry name" value="4pyrrole_Mease_sub2"/>
</dbReference>
<dbReference type="Gene3D" id="3.30.160.110">
    <property type="entry name" value="Siroheme synthase, domain 2"/>
    <property type="match status" value="1"/>
</dbReference>